<evidence type="ECO:0000313" key="11">
    <source>
        <dbReference type="EMBL" id="WGH80265.1"/>
    </source>
</evidence>
<gene>
    <name evidence="11" type="primary">pufC</name>
    <name evidence="11" type="ORF">P8627_08375</name>
</gene>
<keyword evidence="4 9" id="KW-0602">Photosynthesis</keyword>
<feature type="transmembrane region" description="Helical" evidence="10">
    <location>
        <begin position="21"/>
        <end position="41"/>
    </location>
</feature>
<dbReference type="InterPro" id="IPR003158">
    <property type="entry name" value="Photosyn_RC_cyt_c-su"/>
</dbReference>
<protein>
    <recommendedName>
        <fullName evidence="2 9">Photosynthetic reaction center cytochrome c subunit</fullName>
    </recommendedName>
</protein>
<keyword evidence="10" id="KW-0472">Membrane</keyword>
<dbReference type="InterPro" id="IPR023119">
    <property type="entry name" value="Multihaem_cyt_PRC_cyt_su-like"/>
</dbReference>
<keyword evidence="10" id="KW-0812">Transmembrane</keyword>
<dbReference type="Proteomes" id="UP001243420">
    <property type="component" value="Chromosome"/>
</dbReference>
<evidence type="ECO:0000313" key="12">
    <source>
        <dbReference type="Proteomes" id="UP001243420"/>
    </source>
</evidence>
<keyword evidence="12" id="KW-1185">Reference proteome</keyword>
<evidence type="ECO:0000256" key="3">
    <source>
        <dbReference type="ARBA" id="ARBA00022448"/>
    </source>
</evidence>
<organism evidence="11 12">
    <name type="scientific">Jannaschia ovalis</name>
    <dbReference type="NCBI Taxonomy" id="3038773"/>
    <lineage>
        <taxon>Bacteria</taxon>
        <taxon>Pseudomonadati</taxon>
        <taxon>Pseudomonadota</taxon>
        <taxon>Alphaproteobacteria</taxon>
        <taxon>Rhodobacterales</taxon>
        <taxon>Roseobacteraceae</taxon>
        <taxon>Jannaschia</taxon>
    </lineage>
</organism>
<keyword evidence="3 9" id="KW-0813">Transport</keyword>
<evidence type="ECO:0000256" key="5">
    <source>
        <dbReference type="ARBA" id="ARBA00022617"/>
    </source>
</evidence>
<keyword evidence="8 9" id="KW-0408">Iron</keyword>
<evidence type="ECO:0000256" key="8">
    <source>
        <dbReference type="ARBA" id="ARBA00023004"/>
    </source>
</evidence>
<comment type="function">
    <text evidence="1 9">The reaction center of purple bacteria contains a tightly bound cytochrome molecule which re-reduces the photo oxidized primary electron donor.</text>
</comment>
<evidence type="ECO:0000256" key="6">
    <source>
        <dbReference type="ARBA" id="ARBA00022723"/>
    </source>
</evidence>
<keyword evidence="6 9" id="KW-0479">Metal-binding</keyword>
<proteinExistence type="predicted"/>
<dbReference type="PIRSF" id="PIRSF000017">
    <property type="entry name" value="RC_cytochrome"/>
    <property type="match status" value="1"/>
</dbReference>
<dbReference type="SUPFAM" id="SSF48695">
    <property type="entry name" value="Multiheme cytochromes"/>
    <property type="match status" value="1"/>
</dbReference>
<keyword evidence="10" id="KW-1133">Transmembrane helix</keyword>
<evidence type="ECO:0000256" key="9">
    <source>
        <dbReference type="PIRNR" id="PIRNR000017"/>
    </source>
</evidence>
<evidence type="ECO:0000256" key="2">
    <source>
        <dbReference type="ARBA" id="ARBA00015978"/>
    </source>
</evidence>
<name>A0ABY8LIM7_9RHOB</name>
<dbReference type="EMBL" id="CP122537">
    <property type="protein sequence ID" value="WGH80265.1"/>
    <property type="molecule type" value="Genomic_DNA"/>
</dbReference>
<evidence type="ECO:0000256" key="10">
    <source>
        <dbReference type="SAM" id="Phobius"/>
    </source>
</evidence>
<dbReference type="InterPro" id="IPR036280">
    <property type="entry name" value="Multihaem_cyt_sf"/>
</dbReference>
<dbReference type="Gene3D" id="1.10.468.10">
    <property type="entry name" value="Photosynthetic Reaction Center, subunit C, domain 2"/>
    <property type="match status" value="2"/>
</dbReference>
<dbReference type="NCBIfam" id="NF040706">
    <property type="entry name" value="photo_cyt_PufC"/>
    <property type="match status" value="1"/>
</dbReference>
<keyword evidence="7 9" id="KW-0249">Electron transport</keyword>
<evidence type="ECO:0000256" key="7">
    <source>
        <dbReference type="ARBA" id="ARBA00022982"/>
    </source>
</evidence>
<dbReference type="RefSeq" id="WP_279967327.1">
    <property type="nucleotide sequence ID" value="NZ_CP122537.1"/>
</dbReference>
<evidence type="ECO:0000256" key="1">
    <source>
        <dbReference type="ARBA" id="ARBA00003196"/>
    </source>
</evidence>
<comment type="PTM">
    <text evidence="9">Binds 4 heme groups per subunit.</text>
</comment>
<keyword evidence="5 9" id="KW-0349">Heme</keyword>
<reference evidence="11 12" key="1">
    <citation type="submission" date="2023-04" db="EMBL/GenBank/DDBJ databases">
        <title>Jannaschia ovalis sp. nov., a marine bacterium isolated from sea tidal flat.</title>
        <authorList>
            <person name="Kwon D.Y."/>
            <person name="Kim J.-J."/>
        </authorList>
    </citation>
    <scope>NUCLEOTIDE SEQUENCE [LARGE SCALE GENOMIC DNA]</scope>
    <source>
        <strain evidence="11 12">GRR-S6-38</strain>
    </source>
</reference>
<accession>A0ABY8LIM7</accession>
<dbReference type="CDD" id="cd09224">
    <property type="entry name" value="CytoC_RC"/>
    <property type="match status" value="1"/>
</dbReference>
<evidence type="ECO:0000256" key="4">
    <source>
        <dbReference type="ARBA" id="ARBA00022531"/>
    </source>
</evidence>
<sequence length="367" mass="41005">MFPKWFDDWNAKNPTNVFGPAILVGTVGGALFVAAMVASWGSPFYDETTQTGPRGTGMHVVSFVGTEPDPTIADYYTEPPYEAEPGEPLAGEVYENLQVLGEVSEGNFLRLMTAITLWVAPEEGCIYCHVEGPDGEINHASDANYTKVVSRRMIQMTQYINDEWYAHVNANQEVGVNCYSCHRGQPVPSEIWFRIDPVVESMEGWAGVQNRATVQSQFTSLPSDALYRYLYEDNRITVHDLESRVAGVPSDPDVPTWQDTERTYSLMNYFANSLGVNCVFCHNSRAFYDPAQYTPQWATASLAILMVQEMNNIFLEPLGPVYPPERLGPVYADAPKAACKTCHKGYYKPMQGLNMIADWPELAESDI</sequence>
<dbReference type="Pfam" id="PF02276">
    <property type="entry name" value="CytoC_RC"/>
    <property type="match status" value="1"/>
</dbReference>
<keyword evidence="9" id="KW-0674">Reaction center</keyword>